<dbReference type="PROSITE" id="PS00350">
    <property type="entry name" value="MADS_BOX_1"/>
    <property type="match status" value="1"/>
</dbReference>
<dbReference type="OrthoDB" id="1898716at2759"/>
<feature type="coiled-coil region" evidence="6">
    <location>
        <begin position="153"/>
        <end position="180"/>
    </location>
</feature>
<comment type="caution">
    <text evidence="9">The sequence shown here is derived from an EMBL/GenBank/DDBJ whole genome shotgun (WGS) entry which is preliminary data.</text>
</comment>
<dbReference type="EMBL" id="JXTC01000033">
    <property type="protein sequence ID" value="PON97239.1"/>
    <property type="molecule type" value="Genomic_DNA"/>
</dbReference>
<dbReference type="Gene3D" id="3.40.1810.10">
    <property type="entry name" value="Transcription factor, MADS-box"/>
    <property type="match status" value="1"/>
</dbReference>
<evidence type="ECO:0000313" key="10">
    <source>
        <dbReference type="Proteomes" id="UP000237000"/>
    </source>
</evidence>
<dbReference type="PROSITE" id="PS50066">
    <property type="entry name" value="MADS_BOX_2"/>
    <property type="match status" value="1"/>
</dbReference>
<keyword evidence="3" id="KW-0238">DNA-binding</keyword>
<evidence type="ECO:0000259" key="7">
    <source>
        <dbReference type="PROSITE" id="PS50066"/>
    </source>
</evidence>
<dbReference type="FunFam" id="3.40.1810.10:FF:000004">
    <property type="entry name" value="MADS-box transcription factor 1"/>
    <property type="match status" value="1"/>
</dbReference>
<dbReference type="GO" id="GO:0045944">
    <property type="term" value="P:positive regulation of transcription by RNA polymerase II"/>
    <property type="evidence" value="ECO:0007669"/>
    <property type="project" value="InterPro"/>
</dbReference>
<evidence type="ECO:0000256" key="3">
    <source>
        <dbReference type="ARBA" id="ARBA00023125"/>
    </source>
</evidence>
<evidence type="ECO:0000259" key="8">
    <source>
        <dbReference type="PROSITE" id="PS51297"/>
    </source>
</evidence>
<dbReference type="Proteomes" id="UP000237000">
    <property type="component" value="Unassembled WGS sequence"/>
</dbReference>
<dbReference type="PRINTS" id="PR00404">
    <property type="entry name" value="MADSDOMAIN"/>
</dbReference>
<feature type="domain" description="MADS-box" evidence="7">
    <location>
        <begin position="1"/>
        <end position="61"/>
    </location>
</feature>
<dbReference type="InterPro" id="IPR002487">
    <property type="entry name" value="TF_Kbox"/>
</dbReference>
<dbReference type="Pfam" id="PF01486">
    <property type="entry name" value="K-box"/>
    <property type="match status" value="1"/>
</dbReference>
<keyword evidence="4" id="KW-0804">Transcription</keyword>
<keyword evidence="2" id="KW-0805">Transcription regulation</keyword>
<dbReference type="SMART" id="SM00432">
    <property type="entry name" value="MADS"/>
    <property type="match status" value="1"/>
</dbReference>
<dbReference type="PROSITE" id="PS51297">
    <property type="entry name" value="K_BOX"/>
    <property type="match status" value="1"/>
</dbReference>
<keyword evidence="5" id="KW-0539">Nucleus</keyword>
<evidence type="ECO:0000256" key="5">
    <source>
        <dbReference type="ARBA" id="ARBA00023242"/>
    </source>
</evidence>
<dbReference type="GO" id="GO:0003700">
    <property type="term" value="F:DNA-binding transcription factor activity"/>
    <property type="evidence" value="ECO:0007669"/>
    <property type="project" value="InterPro"/>
</dbReference>
<evidence type="ECO:0000256" key="6">
    <source>
        <dbReference type="SAM" id="Coils"/>
    </source>
</evidence>
<dbReference type="InterPro" id="IPR002100">
    <property type="entry name" value="TF_MADSbox"/>
</dbReference>
<accession>A0A2P5FHG3</accession>
<protein>
    <submittedName>
        <fullName evidence="9">MADS-box transcription factor</fullName>
    </submittedName>
</protein>
<dbReference type="AlphaFoldDB" id="A0A2P5FHG3"/>
<dbReference type="InterPro" id="IPR050142">
    <property type="entry name" value="MADS-box/MEF2_TF"/>
</dbReference>
<dbReference type="InterPro" id="IPR036879">
    <property type="entry name" value="TF_MADSbox_sf"/>
</dbReference>
<evidence type="ECO:0000313" key="9">
    <source>
        <dbReference type="EMBL" id="PON97239.1"/>
    </source>
</evidence>
<evidence type="ECO:0000256" key="4">
    <source>
        <dbReference type="ARBA" id="ARBA00023163"/>
    </source>
</evidence>
<comment type="subcellular location">
    <subcellularLocation>
        <location evidence="1">Nucleus</location>
    </subcellularLocation>
</comment>
<dbReference type="Pfam" id="PF00319">
    <property type="entry name" value="SRF-TF"/>
    <property type="match status" value="1"/>
</dbReference>
<dbReference type="InParanoid" id="A0A2P5FHG3"/>
<dbReference type="GO" id="GO:0000977">
    <property type="term" value="F:RNA polymerase II transcription regulatory region sequence-specific DNA binding"/>
    <property type="evidence" value="ECO:0007669"/>
    <property type="project" value="InterPro"/>
</dbReference>
<evidence type="ECO:0000256" key="1">
    <source>
        <dbReference type="ARBA" id="ARBA00004123"/>
    </source>
</evidence>
<dbReference type="GO" id="GO:0005634">
    <property type="term" value="C:nucleus"/>
    <property type="evidence" value="ECO:0007669"/>
    <property type="project" value="UniProtKB-SubCell"/>
</dbReference>
<feature type="domain" description="K-box" evidence="8">
    <location>
        <begin position="87"/>
        <end position="177"/>
    </location>
</feature>
<dbReference type="GO" id="GO:0048440">
    <property type="term" value="P:carpel development"/>
    <property type="evidence" value="ECO:0007669"/>
    <property type="project" value="UniProtKB-ARBA"/>
</dbReference>
<dbReference type="STRING" id="63057.A0A2P5FHG3"/>
<dbReference type="InterPro" id="IPR033896">
    <property type="entry name" value="MEF2-like_N"/>
</dbReference>
<keyword evidence="6" id="KW-0175">Coiled coil</keyword>
<keyword evidence="10" id="KW-1185">Reference proteome</keyword>
<dbReference type="PANTHER" id="PTHR48019">
    <property type="entry name" value="SERUM RESPONSE FACTOR HOMOLOG"/>
    <property type="match status" value="1"/>
</dbReference>
<proteinExistence type="predicted"/>
<dbReference type="SUPFAM" id="SSF55455">
    <property type="entry name" value="SRF-like"/>
    <property type="match status" value="1"/>
</dbReference>
<organism evidence="9 10">
    <name type="scientific">Trema orientale</name>
    <name type="common">Charcoal tree</name>
    <name type="synonym">Celtis orientalis</name>
    <dbReference type="NCBI Taxonomy" id="63057"/>
    <lineage>
        <taxon>Eukaryota</taxon>
        <taxon>Viridiplantae</taxon>
        <taxon>Streptophyta</taxon>
        <taxon>Embryophyta</taxon>
        <taxon>Tracheophyta</taxon>
        <taxon>Spermatophyta</taxon>
        <taxon>Magnoliopsida</taxon>
        <taxon>eudicotyledons</taxon>
        <taxon>Gunneridae</taxon>
        <taxon>Pentapetalae</taxon>
        <taxon>rosids</taxon>
        <taxon>fabids</taxon>
        <taxon>Rosales</taxon>
        <taxon>Cannabaceae</taxon>
        <taxon>Trema</taxon>
    </lineage>
</organism>
<gene>
    <name evidence="9" type="primary">TorMADS58</name>
    <name evidence="9" type="ORF">TorRG33x02_069950</name>
</gene>
<reference evidence="10" key="1">
    <citation type="submission" date="2016-06" db="EMBL/GenBank/DDBJ databases">
        <title>Parallel loss of symbiosis genes in relatives of nitrogen-fixing non-legume Parasponia.</title>
        <authorList>
            <person name="Van Velzen R."/>
            <person name="Holmer R."/>
            <person name="Bu F."/>
            <person name="Rutten L."/>
            <person name="Van Zeijl A."/>
            <person name="Liu W."/>
            <person name="Santuari L."/>
            <person name="Cao Q."/>
            <person name="Sharma T."/>
            <person name="Shen D."/>
            <person name="Roswanjaya Y."/>
            <person name="Wardhani T."/>
            <person name="Kalhor M.S."/>
            <person name="Jansen J."/>
            <person name="Van den Hoogen J."/>
            <person name="Gungor B."/>
            <person name="Hartog M."/>
            <person name="Hontelez J."/>
            <person name="Verver J."/>
            <person name="Yang W.-C."/>
            <person name="Schijlen E."/>
            <person name="Repin R."/>
            <person name="Schilthuizen M."/>
            <person name="Schranz E."/>
            <person name="Heidstra R."/>
            <person name="Miyata K."/>
            <person name="Fedorova E."/>
            <person name="Kohlen W."/>
            <person name="Bisseling T."/>
            <person name="Smit S."/>
            <person name="Geurts R."/>
        </authorList>
    </citation>
    <scope>NUCLEOTIDE SEQUENCE [LARGE SCALE GENOMIC DNA]</scope>
    <source>
        <strain evidence="10">cv. RG33-2</strain>
    </source>
</reference>
<dbReference type="GO" id="GO:0046983">
    <property type="term" value="F:protein dimerization activity"/>
    <property type="evidence" value="ECO:0007669"/>
    <property type="project" value="InterPro"/>
</dbReference>
<sequence length="261" mass="29469">MGRGKVELKRIENKINRQVTFAKRRNGLLKKAYELSVLCDAEVALIIFSARGKLYEFCSGSSMAKTLEKYERCSYGAQEGKLPGKDTESNYQEYLRLKAKVEVLRRTQRNLLGEDLEHLELKDLGQLEHKLDTSLKQIRSTKIQHMIDELSHLRGKEETLVEANNELKRKLEEISGLIHQPSEAREQNVTYTHHPAQPVELSFEPLQRNNNSNTNNNTIELHIGSYGTINSGVGDQVNVATANSVQNLMASNSVDGGCFDL</sequence>
<evidence type="ECO:0000256" key="2">
    <source>
        <dbReference type="ARBA" id="ARBA00023015"/>
    </source>
</evidence>
<dbReference type="CDD" id="cd00265">
    <property type="entry name" value="MADS_MEF2_like"/>
    <property type="match status" value="1"/>
</dbReference>
<name>A0A2P5FHG3_TREOI</name>